<dbReference type="OrthoDB" id="4761748at2759"/>
<dbReference type="KEGG" id="pfy:PFICI_11152"/>
<accession>W3WTT7</accession>
<keyword evidence="4" id="KW-1185">Reference proteome</keyword>
<dbReference type="InParanoid" id="W3WTT7"/>
<evidence type="ECO:0000313" key="3">
    <source>
        <dbReference type="EMBL" id="ETS77278.1"/>
    </source>
</evidence>
<dbReference type="OMA" id="ETQCGTY"/>
<reference evidence="4" key="1">
    <citation type="journal article" date="2015" name="BMC Genomics">
        <title>Genomic and transcriptomic analysis of the endophytic fungus Pestalotiopsis fici reveals its lifestyle and high potential for synthesis of natural products.</title>
        <authorList>
            <person name="Wang X."/>
            <person name="Zhang X."/>
            <person name="Liu L."/>
            <person name="Xiang M."/>
            <person name="Wang W."/>
            <person name="Sun X."/>
            <person name="Che Y."/>
            <person name="Guo L."/>
            <person name="Liu G."/>
            <person name="Guo L."/>
            <person name="Wang C."/>
            <person name="Yin W.B."/>
            <person name="Stadler M."/>
            <person name="Zhang X."/>
            <person name="Liu X."/>
        </authorList>
    </citation>
    <scope>NUCLEOTIDE SEQUENCE [LARGE SCALE GENOMIC DNA]</scope>
    <source>
        <strain evidence="4">W106-1 / CGMCC3.15140</strain>
    </source>
</reference>
<dbReference type="AlphaFoldDB" id="W3WTT7"/>
<keyword evidence="2" id="KW-0732">Signal</keyword>
<evidence type="ECO:0000256" key="1">
    <source>
        <dbReference type="SAM" id="MobiDB-lite"/>
    </source>
</evidence>
<dbReference type="Proteomes" id="UP000030651">
    <property type="component" value="Unassembled WGS sequence"/>
</dbReference>
<feature type="signal peptide" evidence="2">
    <location>
        <begin position="1"/>
        <end position="15"/>
    </location>
</feature>
<dbReference type="RefSeq" id="XP_007837924.1">
    <property type="nucleotide sequence ID" value="XM_007839733.1"/>
</dbReference>
<evidence type="ECO:0000313" key="4">
    <source>
        <dbReference type="Proteomes" id="UP000030651"/>
    </source>
</evidence>
<dbReference type="GeneID" id="19276165"/>
<gene>
    <name evidence="3" type="ORF">PFICI_11152</name>
</gene>
<dbReference type="EMBL" id="KI912116">
    <property type="protein sequence ID" value="ETS77278.1"/>
    <property type="molecule type" value="Genomic_DNA"/>
</dbReference>
<organism evidence="3 4">
    <name type="scientific">Pestalotiopsis fici (strain W106-1 / CGMCC3.15140)</name>
    <dbReference type="NCBI Taxonomy" id="1229662"/>
    <lineage>
        <taxon>Eukaryota</taxon>
        <taxon>Fungi</taxon>
        <taxon>Dikarya</taxon>
        <taxon>Ascomycota</taxon>
        <taxon>Pezizomycotina</taxon>
        <taxon>Sordariomycetes</taxon>
        <taxon>Xylariomycetidae</taxon>
        <taxon>Amphisphaeriales</taxon>
        <taxon>Sporocadaceae</taxon>
        <taxon>Pestalotiopsis</taxon>
    </lineage>
</organism>
<sequence length="218" mass="22116">MKSAIAAILLPLALAANINSRQSTDIEFEISGFTASCMKEQDYCDYGLGKIVSSNNPEFGVGCDVPGTSANGTLPAVPETQCGTYKVTVDRADDGGLLLTVYSDKDRVSGTHHIVASDLTIDVYQSYTGATSFTIDASSSGSSSTPSTTITVATTTSSTTAVESTTTSATTTESSGSATGTTTSSSPSSSSSTDTSGAIRKRIPAGVVGVLGLVALMF</sequence>
<evidence type="ECO:0000256" key="2">
    <source>
        <dbReference type="SAM" id="SignalP"/>
    </source>
</evidence>
<feature type="chain" id="PRO_5012226746" evidence="2">
    <location>
        <begin position="16"/>
        <end position="218"/>
    </location>
</feature>
<name>W3WTT7_PESFW</name>
<protein>
    <submittedName>
        <fullName evidence="3">Uncharacterized protein</fullName>
    </submittedName>
</protein>
<dbReference type="HOGENOM" id="CLU_1267282_0_0_1"/>
<feature type="region of interest" description="Disordered" evidence="1">
    <location>
        <begin position="136"/>
        <end position="198"/>
    </location>
</feature>
<proteinExistence type="predicted"/>